<protein>
    <submittedName>
        <fullName evidence="2">Uncharacterized protein</fullName>
    </submittedName>
</protein>
<feature type="compositionally biased region" description="Basic and acidic residues" evidence="1">
    <location>
        <begin position="35"/>
        <end position="46"/>
    </location>
</feature>
<name>A0AAV7SS48_PLEWA</name>
<accession>A0AAV7SS48</accession>
<dbReference type="AlphaFoldDB" id="A0AAV7SS48"/>
<sequence length="89" mass="9678">MQSDLEKSEEEELNEEDPDEEALDLAGEVDLAMGPEHEVQEDHLSTSREPIVRAGSRDAVPRGVGEQDGRKGAPAEIGPNETRDGRKIG</sequence>
<comment type="caution">
    <text evidence="2">The sequence shown here is derived from an EMBL/GenBank/DDBJ whole genome shotgun (WGS) entry which is preliminary data.</text>
</comment>
<dbReference type="EMBL" id="JANPWB010000008">
    <property type="protein sequence ID" value="KAJ1166811.1"/>
    <property type="molecule type" value="Genomic_DNA"/>
</dbReference>
<feature type="compositionally biased region" description="Basic and acidic residues" evidence="1">
    <location>
        <begin position="55"/>
        <end position="73"/>
    </location>
</feature>
<feature type="compositionally biased region" description="Acidic residues" evidence="1">
    <location>
        <begin position="7"/>
        <end position="23"/>
    </location>
</feature>
<proteinExistence type="predicted"/>
<keyword evidence="3" id="KW-1185">Reference proteome</keyword>
<evidence type="ECO:0000313" key="2">
    <source>
        <dbReference type="EMBL" id="KAJ1166811.1"/>
    </source>
</evidence>
<organism evidence="2 3">
    <name type="scientific">Pleurodeles waltl</name>
    <name type="common">Iberian ribbed newt</name>
    <dbReference type="NCBI Taxonomy" id="8319"/>
    <lineage>
        <taxon>Eukaryota</taxon>
        <taxon>Metazoa</taxon>
        <taxon>Chordata</taxon>
        <taxon>Craniata</taxon>
        <taxon>Vertebrata</taxon>
        <taxon>Euteleostomi</taxon>
        <taxon>Amphibia</taxon>
        <taxon>Batrachia</taxon>
        <taxon>Caudata</taxon>
        <taxon>Salamandroidea</taxon>
        <taxon>Salamandridae</taxon>
        <taxon>Pleurodelinae</taxon>
        <taxon>Pleurodeles</taxon>
    </lineage>
</organism>
<evidence type="ECO:0000313" key="3">
    <source>
        <dbReference type="Proteomes" id="UP001066276"/>
    </source>
</evidence>
<evidence type="ECO:0000256" key="1">
    <source>
        <dbReference type="SAM" id="MobiDB-lite"/>
    </source>
</evidence>
<reference evidence="2" key="1">
    <citation type="journal article" date="2022" name="bioRxiv">
        <title>Sequencing and chromosome-scale assembly of the giantPleurodeles waltlgenome.</title>
        <authorList>
            <person name="Brown T."/>
            <person name="Elewa A."/>
            <person name="Iarovenko S."/>
            <person name="Subramanian E."/>
            <person name="Araus A.J."/>
            <person name="Petzold A."/>
            <person name="Susuki M."/>
            <person name="Suzuki K.-i.T."/>
            <person name="Hayashi T."/>
            <person name="Toyoda A."/>
            <person name="Oliveira C."/>
            <person name="Osipova E."/>
            <person name="Leigh N.D."/>
            <person name="Simon A."/>
            <person name="Yun M.H."/>
        </authorList>
    </citation>
    <scope>NUCLEOTIDE SEQUENCE</scope>
    <source>
        <strain evidence="2">20211129_DDA</strain>
        <tissue evidence="2">Liver</tissue>
    </source>
</reference>
<dbReference type="Proteomes" id="UP001066276">
    <property type="component" value="Chromosome 4_2"/>
</dbReference>
<gene>
    <name evidence="2" type="ORF">NDU88_007207</name>
</gene>
<feature type="region of interest" description="Disordered" evidence="1">
    <location>
        <begin position="1"/>
        <end position="89"/>
    </location>
</feature>